<name>A0AAD4JNZ2_PERFH</name>
<accession>A0AAD4JNZ2</accession>
<evidence type="ECO:0000259" key="2">
    <source>
        <dbReference type="Pfam" id="PF03478"/>
    </source>
</evidence>
<dbReference type="EMBL" id="SDAM02000018">
    <property type="protein sequence ID" value="KAH6837361.1"/>
    <property type="molecule type" value="Genomic_DNA"/>
</dbReference>
<organism evidence="3 4">
    <name type="scientific">Perilla frutescens var. hirtella</name>
    <name type="common">Perilla citriodora</name>
    <name type="synonym">Perilla setoyensis</name>
    <dbReference type="NCBI Taxonomy" id="608512"/>
    <lineage>
        <taxon>Eukaryota</taxon>
        <taxon>Viridiplantae</taxon>
        <taxon>Streptophyta</taxon>
        <taxon>Embryophyta</taxon>
        <taxon>Tracheophyta</taxon>
        <taxon>Spermatophyta</taxon>
        <taxon>Magnoliopsida</taxon>
        <taxon>eudicotyledons</taxon>
        <taxon>Gunneridae</taxon>
        <taxon>Pentapetalae</taxon>
        <taxon>asterids</taxon>
        <taxon>lamiids</taxon>
        <taxon>Lamiales</taxon>
        <taxon>Lamiaceae</taxon>
        <taxon>Nepetoideae</taxon>
        <taxon>Elsholtzieae</taxon>
        <taxon>Perilla</taxon>
    </lineage>
</organism>
<dbReference type="Pfam" id="PF00646">
    <property type="entry name" value="F-box"/>
    <property type="match status" value="1"/>
</dbReference>
<dbReference type="SUPFAM" id="SSF81383">
    <property type="entry name" value="F-box domain"/>
    <property type="match status" value="1"/>
</dbReference>
<dbReference type="AlphaFoldDB" id="A0AAD4JNZ2"/>
<dbReference type="Pfam" id="PF03478">
    <property type="entry name" value="Beta-prop_KIB1-4"/>
    <property type="match status" value="1"/>
</dbReference>
<proteinExistence type="predicted"/>
<protein>
    <recommendedName>
        <fullName evidence="5">F-box domain-containing protein</fullName>
    </recommendedName>
</protein>
<dbReference type="PANTHER" id="PTHR47123:SF6">
    <property type="entry name" value="F-BOX PROTEIN SKIP23-LIKE ISOFORM X1"/>
    <property type="match status" value="1"/>
</dbReference>
<dbReference type="InterPro" id="IPR001810">
    <property type="entry name" value="F-box_dom"/>
</dbReference>
<gene>
    <name evidence="3" type="ORF">C2S53_010763</name>
</gene>
<reference evidence="3 4" key="1">
    <citation type="journal article" date="2021" name="Nat. Commun.">
        <title>Incipient diploidization of the medicinal plant Perilla within 10,000 years.</title>
        <authorList>
            <person name="Zhang Y."/>
            <person name="Shen Q."/>
            <person name="Leng L."/>
            <person name="Zhang D."/>
            <person name="Chen S."/>
            <person name="Shi Y."/>
            <person name="Ning Z."/>
            <person name="Chen S."/>
        </authorList>
    </citation>
    <scope>NUCLEOTIDE SEQUENCE [LARGE SCALE GENOMIC DNA]</scope>
    <source>
        <strain evidence="4">cv. PC099</strain>
    </source>
</reference>
<sequence>MECRNPRTAVPWPDLPPELLDKIAKRLPAEIDVRRFRSVCNSWRSSTPPYKFPTIKLPFPFDAQENSDPKHSGAYFTLTERIVYRIQLPGSKNPDFWLVKVELAENGKVRILNPVTHRKIEISPAIEMPKALNILDFDVSEVCKAYALRYVNPSKPDESDDYYDYRYAKKVVYSGNVDNGEYVVMAIDLESRLWKIMSGRKKWIMLRLGVCSRFSDFTPPFYDVAIVKGQFHATDVRGAIWALNYKLGWRTADYNYKRSRALKRRFVDMVDNGEVVLVEEMGNKANGPCARNFRVEEPVVDIRIYGLHKQLKHWVDAEDMNSCIIVVGDDCSFSVPTREELKAARVFYTDRYSFLQDEIMHFTGDYTCFECDCRDICNCFNDLETIVADDLVASDDVRREFEGFHGHNIGVCDCETGKTGTALMFPEYASIFWPPPAWLSRS</sequence>
<evidence type="ECO:0000313" key="4">
    <source>
        <dbReference type="Proteomes" id="UP001190926"/>
    </source>
</evidence>
<comment type="caution">
    <text evidence="3">The sequence shown here is derived from an EMBL/GenBank/DDBJ whole genome shotgun (WGS) entry which is preliminary data.</text>
</comment>
<evidence type="ECO:0008006" key="5">
    <source>
        <dbReference type="Google" id="ProtNLM"/>
    </source>
</evidence>
<feature type="domain" description="KIB1-4 beta-propeller" evidence="2">
    <location>
        <begin position="76"/>
        <end position="362"/>
    </location>
</feature>
<feature type="domain" description="F-box" evidence="1">
    <location>
        <begin position="12"/>
        <end position="45"/>
    </location>
</feature>
<dbReference type="InterPro" id="IPR036047">
    <property type="entry name" value="F-box-like_dom_sf"/>
</dbReference>
<keyword evidence="4" id="KW-1185">Reference proteome</keyword>
<evidence type="ECO:0000313" key="3">
    <source>
        <dbReference type="EMBL" id="KAH6837361.1"/>
    </source>
</evidence>
<dbReference type="Proteomes" id="UP001190926">
    <property type="component" value="Unassembled WGS sequence"/>
</dbReference>
<dbReference type="InterPro" id="IPR005174">
    <property type="entry name" value="KIB1-4_b-propeller"/>
</dbReference>
<dbReference type="InterPro" id="IPR051304">
    <property type="entry name" value="SCF_F-box_domain"/>
</dbReference>
<evidence type="ECO:0000259" key="1">
    <source>
        <dbReference type="Pfam" id="PF00646"/>
    </source>
</evidence>
<dbReference type="Gene3D" id="1.20.1280.50">
    <property type="match status" value="1"/>
</dbReference>
<dbReference type="PANTHER" id="PTHR47123">
    <property type="entry name" value="F-BOX PROTEIN SKIP23"/>
    <property type="match status" value="1"/>
</dbReference>